<gene>
    <name evidence="13" type="primary">tsaE</name>
    <name evidence="13" type="ORF">K8U61_16115</name>
</gene>
<evidence type="ECO:0000256" key="7">
    <source>
        <dbReference type="ARBA" id="ARBA00022741"/>
    </source>
</evidence>
<accession>A0ABS7UFR1</accession>
<evidence type="ECO:0000256" key="3">
    <source>
        <dbReference type="ARBA" id="ARBA00019010"/>
    </source>
</evidence>
<keyword evidence="6" id="KW-0479">Metal-binding</keyword>
<dbReference type="Gene3D" id="3.40.630.30">
    <property type="match status" value="1"/>
</dbReference>
<keyword evidence="9" id="KW-0460">Magnesium</keyword>
<keyword evidence="7" id="KW-0547">Nucleotide-binding</keyword>
<protein>
    <recommendedName>
        <fullName evidence="3">tRNA threonylcarbamoyladenosine biosynthesis protein TsaE</fullName>
    </recommendedName>
    <alternativeName>
        <fullName evidence="11">t(6)A37 threonylcarbamoyladenosine biosynthesis protein TsaE</fullName>
    </alternativeName>
</protein>
<sequence>MSVEILPIGPESAAAVLAVVRAAFEARPPLDPPAAALSETEETIAEKLSAHGGLLACLDGEPVGALILDPIGSTTYLRRFGVHPSAQGHGVAAALIDAAVEAADGIGSEDLTVVAREELPQTVRFWDRQGFREIRRESPNVELRRPLRTHVFQAPDADAMRGLGRSLAGQLTAGDLVVLSGELGAGKTTFTQGLGAGLGVRGDVTSPTFVIARVHPSLVGGPDLVHVDAYRLGGLDELDDLDLDASLDDAVTVVEWGEGLAEGLSESRLEVVIVRGDAPHDGLDPRRVELTPVGPRWHALSFKALG</sequence>
<dbReference type="CDD" id="cd04301">
    <property type="entry name" value="NAT_SF"/>
    <property type="match status" value="1"/>
</dbReference>
<dbReference type="NCBIfam" id="TIGR00150">
    <property type="entry name" value="T6A_YjeE"/>
    <property type="match status" value="1"/>
</dbReference>
<dbReference type="Pfam" id="PF02367">
    <property type="entry name" value="TsaE"/>
    <property type="match status" value="1"/>
</dbReference>
<dbReference type="PROSITE" id="PS51186">
    <property type="entry name" value="GNAT"/>
    <property type="match status" value="1"/>
</dbReference>
<reference evidence="13 14" key="1">
    <citation type="submission" date="2021-09" db="EMBL/GenBank/DDBJ databases">
        <title>Whole genome sequence of Nocardioides sp. GBK3QG-3.</title>
        <authorList>
            <person name="Tuo L."/>
        </authorList>
    </citation>
    <scope>NUCLEOTIDE SEQUENCE [LARGE SCALE GENOMIC DNA]</scope>
    <source>
        <strain evidence="13 14">GBK3QG-3</strain>
    </source>
</reference>
<dbReference type="InterPro" id="IPR016181">
    <property type="entry name" value="Acyl_CoA_acyltransferase"/>
</dbReference>
<dbReference type="EMBL" id="JAIQZJ010000009">
    <property type="protein sequence ID" value="MBZ5739702.1"/>
    <property type="molecule type" value="Genomic_DNA"/>
</dbReference>
<dbReference type="Gene3D" id="3.40.50.300">
    <property type="entry name" value="P-loop containing nucleotide triphosphate hydrolases"/>
    <property type="match status" value="1"/>
</dbReference>
<comment type="similarity">
    <text evidence="2">Belongs to the TsaE family.</text>
</comment>
<keyword evidence="8" id="KW-0067">ATP-binding</keyword>
<evidence type="ECO:0000256" key="11">
    <source>
        <dbReference type="ARBA" id="ARBA00032441"/>
    </source>
</evidence>
<comment type="subcellular location">
    <subcellularLocation>
        <location evidence="1">Cytoplasm</location>
    </subcellularLocation>
</comment>
<evidence type="ECO:0000256" key="9">
    <source>
        <dbReference type="ARBA" id="ARBA00022842"/>
    </source>
</evidence>
<evidence type="ECO:0000256" key="2">
    <source>
        <dbReference type="ARBA" id="ARBA00007599"/>
    </source>
</evidence>
<evidence type="ECO:0000259" key="12">
    <source>
        <dbReference type="PROSITE" id="PS51186"/>
    </source>
</evidence>
<evidence type="ECO:0000256" key="4">
    <source>
        <dbReference type="ARBA" id="ARBA00022490"/>
    </source>
</evidence>
<comment type="caution">
    <text evidence="13">The sequence shown here is derived from an EMBL/GenBank/DDBJ whole genome shotgun (WGS) entry which is preliminary data.</text>
</comment>
<comment type="function">
    <text evidence="10">Required for the formation of a threonylcarbamoyl group on adenosine at position 37 (t(6)A37) in tRNAs that read codons beginning with adenine. Is involved in the transfer of the threonylcarbamoyl moiety of threonylcarbamoyl-AMP (TC-AMP) to the N6 group of A37, together with TsaD and TsaB. TsaE seems to play an indirect role in the t(6)A biosynthesis pathway, possibly in regulating the core enzymatic function of TsaD.</text>
</comment>
<proteinExistence type="inferred from homology"/>
<dbReference type="RefSeq" id="WP_224124063.1">
    <property type="nucleotide sequence ID" value="NZ_JAIQZJ010000009.1"/>
</dbReference>
<name>A0ABS7UFR1_9ACTN</name>
<evidence type="ECO:0000256" key="8">
    <source>
        <dbReference type="ARBA" id="ARBA00022840"/>
    </source>
</evidence>
<dbReference type="PANTHER" id="PTHR33540:SF2">
    <property type="entry name" value="TRNA THREONYLCARBAMOYLADENOSINE BIOSYNTHESIS PROTEIN TSAE"/>
    <property type="match status" value="1"/>
</dbReference>
<keyword evidence="14" id="KW-1185">Reference proteome</keyword>
<evidence type="ECO:0000313" key="14">
    <source>
        <dbReference type="Proteomes" id="UP000780875"/>
    </source>
</evidence>
<evidence type="ECO:0000256" key="6">
    <source>
        <dbReference type="ARBA" id="ARBA00022723"/>
    </source>
</evidence>
<dbReference type="SUPFAM" id="SSF55729">
    <property type="entry name" value="Acyl-CoA N-acyltransferases (Nat)"/>
    <property type="match status" value="1"/>
</dbReference>
<dbReference type="PANTHER" id="PTHR33540">
    <property type="entry name" value="TRNA THREONYLCARBAMOYLADENOSINE BIOSYNTHESIS PROTEIN TSAE"/>
    <property type="match status" value="1"/>
</dbReference>
<organism evidence="13 14">
    <name type="scientific">Nocardioides mangrovi</name>
    <dbReference type="NCBI Taxonomy" id="2874580"/>
    <lineage>
        <taxon>Bacteria</taxon>
        <taxon>Bacillati</taxon>
        <taxon>Actinomycetota</taxon>
        <taxon>Actinomycetes</taxon>
        <taxon>Propionibacteriales</taxon>
        <taxon>Nocardioidaceae</taxon>
        <taxon>Nocardioides</taxon>
    </lineage>
</organism>
<dbReference type="InterPro" id="IPR003442">
    <property type="entry name" value="T6A_TsaE"/>
</dbReference>
<evidence type="ECO:0000256" key="5">
    <source>
        <dbReference type="ARBA" id="ARBA00022694"/>
    </source>
</evidence>
<dbReference type="Pfam" id="PF00583">
    <property type="entry name" value="Acetyltransf_1"/>
    <property type="match status" value="1"/>
</dbReference>
<dbReference type="InterPro" id="IPR027417">
    <property type="entry name" value="P-loop_NTPase"/>
</dbReference>
<dbReference type="SUPFAM" id="SSF52540">
    <property type="entry name" value="P-loop containing nucleoside triphosphate hydrolases"/>
    <property type="match status" value="1"/>
</dbReference>
<dbReference type="InterPro" id="IPR000182">
    <property type="entry name" value="GNAT_dom"/>
</dbReference>
<feature type="domain" description="N-acetyltransferase" evidence="12">
    <location>
        <begin position="3"/>
        <end position="148"/>
    </location>
</feature>
<dbReference type="Proteomes" id="UP000780875">
    <property type="component" value="Unassembled WGS sequence"/>
</dbReference>
<keyword evidence="4" id="KW-0963">Cytoplasm</keyword>
<evidence type="ECO:0000256" key="1">
    <source>
        <dbReference type="ARBA" id="ARBA00004496"/>
    </source>
</evidence>
<evidence type="ECO:0000256" key="10">
    <source>
        <dbReference type="ARBA" id="ARBA00024908"/>
    </source>
</evidence>
<evidence type="ECO:0000313" key="13">
    <source>
        <dbReference type="EMBL" id="MBZ5739702.1"/>
    </source>
</evidence>
<keyword evidence="5" id="KW-0819">tRNA processing</keyword>